<dbReference type="EMBL" id="JACRTB010000020">
    <property type="protein sequence ID" value="MBC8577053.1"/>
    <property type="molecule type" value="Genomic_DNA"/>
</dbReference>
<comment type="cofactor">
    <cofactor evidence="10">
        <name>FMN</name>
        <dbReference type="ChEBI" id="CHEBI:58210"/>
    </cofactor>
</comment>
<keyword evidence="9 10" id="KW-0472">Membrane</keyword>
<feature type="transmembrane region" description="Helical" evidence="10">
    <location>
        <begin position="91"/>
        <end position="109"/>
    </location>
</feature>
<feature type="transmembrane region" description="Helical" evidence="10">
    <location>
        <begin position="167"/>
        <end position="192"/>
    </location>
</feature>
<dbReference type="NCBIfam" id="TIGR01946">
    <property type="entry name" value="rnfD"/>
    <property type="match status" value="1"/>
</dbReference>
<evidence type="ECO:0000256" key="7">
    <source>
        <dbReference type="ARBA" id="ARBA00022982"/>
    </source>
</evidence>
<sequence length="302" mass="31988">MVVTCSPHIRDNASTQSIMRDVLIALVPALIASVLVFGFSALLRVIVCVIFAVGSEYLFEKACGRPITISDYSAAVTGVLLAYNLPPELPLWMAAFGSIVAIVAVKQLFGGIGHNFANPAITARIVLLISFAGPMTTWVIPDTVSGATPLGLIAAGELEKLPPVTSMFLGTIGGCLGETSALALLLGFAYLLYRKVITWHIPVFFVGTVFVLTALVGYNPVYQVLAGGLLLGAIFMATDYSTSPLTVKGQIIYAIGCGFITFMIRIFGNYPEGVSFSILLMNIIAPHITNLTLNKPLGGVSK</sequence>
<keyword evidence="12" id="KW-1185">Reference proteome</keyword>
<evidence type="ECO:0000256" key="6">
    <source>
        <dbReference type="ARBA" id="ARBA00022967"/>
    </source>
</evidence>
<evidence type="ECO:0000256" key="9">
    <source>
        <dbReference type="ARBA" id="ARBA00023136"/>
    </source>
</evidence>
<dbReference type="Proteomes" id="UP000658131">
    <property type="component" value="Unassembled WGS sequence"/>
</dbReference>
<protein>
    <recommendedName>
        <fullName evidence="10">Ion-translocating oxidoreductase complex subunit D</fullName>
        <ecNumber evidence="10">7.-.-.-</ecNumber>
    </recommendedName>
    <alternativeName>
        <fullName evidence="10">Rnf electron transport complex subunit D</fullName>
    </alternativeName>
</protein>
<keyword evidence="3 10" id="KW-0285">Flavoprotein</keyword>
<evidence type="ECO:0000256" key="5">
    <source>
        <dbReference type="ARBA" id="ARBA00022692"/>
    </source>
</evidence>
<evidence type="ECO:0000256" key="2">
    <source>
        <dbReference type="ARBA" id="ARBA00022553"/>
    </source>
</evidence>
<feature type="transmembrane region" description="Helical" evidence="10">
    <location>
        <begin position="121"/>
        <end position="140"/>
    </location>
</feature>
<dbReference type="PANTHER" id="PTHR30578:SF0">
    <property type="entry name" value="ION-TRANSLOCATING OXIDOREDUCTASE COMPLEX SUBUNIT D"/>
    <property type="match status" value="1"/>
</dbReference>
<evidence type="ECO:0000256" key="4">
    <source>
        <dbReference type="ARBA" id="ARBA00022643"/>
    </source>
</evidence>
<feature type="transmembrane region" description="Helical" evidence="10">
    <location>
        <begin position="22"/>
        <end position="54"/>
    </location>
</feature>
<feature type="modified residue" description="FMN phosphoryl threonine" evidence="10">
    <location>
        <position position="148"/>
    </location>
</feature>
<name>A0ABR7NKW1_9FIRM</name>
<evidence type="ECO:0000256" key="10">
    <source>
        <dbReference type="HAMAP-Rule" id="MF_00462"/>
    </source>
</evidence>
<feature type="transmembrane region" description="Helical" evidence="10">
    <location>
        <begin position="199"/>
        <end position="218"/>
    </location>
</feature>
<comment type="subunit">
    <text evidence="10">The complex is composed of six subunits: RnfA, RnfB, RnfC, RnfD, RnfE and RnfG.</text>
</comment>
<keyword evidence="4 10" id="KW-0288">FMN</keyword>
<dbReference type="EC" id="7.-.-.-" evidence="10"/>
<organism evidence="11 12">
    <name type="scientific">Yanshouia hominis</name>
    <dbReference type="NCBI Taxonomy" id="2763673"/>
    <lineage>
        <taxon>Bacteria</taxon>
        <taxon>Bacillati</taxon>
        <taxon>Bacillota</taxon>
        <taxon>Clostridia</taxon>
        <taxon>Eubacteriales</taxon>
        <taxon>Oscillospiraceae</taxon>
        <taxon>Yanshouia</taxon>
    </lineage>
</organism>
<gene>
    <name evidence="10" type="primary">rnfD</name>
    <name evidence="11" type="ORF">H8717_11625</name>
</gene>
<dbReference type="Pfam" id="PF03116">
    <property type="entry name" value="NQR2_RnfD_RnfE"/>
    <property type="match status" value="1"/>
</dbReference>
<evidence type="ECO:0000313" key="11">
    <source>
        <dbReference type="EMBL" id="MBC8577053.1"/>
    </source>
</evidence>
<proteinExistence type="inferred from homology"/>
<evidence type="ECO:0000256" key="8">
    <source>
        <dbReference type="ARBA" id="ARBA00022989"/>
    </source>
</evidence>
<comment type="subcellular location">
    <subcellularLocation>
        <location evidence="10">Cell membrane</location>
        <topology evidence="10">Multi-pass membrane protein</topology>
    </subcellularLocation>
</comment>
<keyword evidence="1 10" id="KW-0813">Transport</keyword>
<evidence type="ECO:0000313" key="12">
    <source>
        <dbReference type="Proteomes" id="UP000658131"/>
    </source>
</evidence>
<comment type="caution">
    <text evidence="11">The sequence shown here is derived from an EMBL/GenBank/DDBJ whole genome shotgun (WGS) entry which is preliminary data.</text>
</comment>
<feature type="transmembrane region" description="Helical" evidence="10">
    <location>
        <begin position="224"/>
        <end position="242"/>
    </location>
</feature>
<keyword evidence="5 10" id="KW-0812">Transmembrane</keyword>
<dbReference type="InterPro" id="IPR004338">
    <property type="entry name" value="NqrB/RnfD"/>
</dbReference>
<keyword evidence="2 10" id="KW-0597">Phosphoprotein</keyword>
<accession>A0ABR7NKW1</accession>
<evidence type="ECO:0000256" key="3">
    <source>
        <dbReference type="ARBA" id="ARBA00022630"/>
    </source>
</evidence>
<dbReference type="HAMAP" id="MF_00462">
    <property type="entry name" value="RsxD_RnfD"/>
    <property type="match status" value="1"/>
</dbReference>
<evidence type="ECO:0000256" key="1">
    <source>
        <dbReference type="ARBA" id="ARBA00022448"/>
    </source>
</evidence>
<keyword evidence="10" id="KW-1003">Cell membrane</keyword>
<keyword evidence="8 10" id="KW-1133">Transmembrane helix</keyword>
<dbReference type="InterPro" id="IPR011303">
    <property type="entry name" value="RnfD_bac"/>
</dbReference>
<keyword evidence="6 10" id="KW-1278">Translocase</keyword>
<reference evidence="11 12" key="1">
    <citation type="submission" date="2020-08" db="EMBL/GenBank/DDBJ databases">
        <title>Genome public.</title>
        <authorList>
            <person name="Liu C."/>
            <person name="Sun Q."/>
        </authorList>
    </citation>
    <scope>NUCLEOTIDE SEQUENCE [LARGE SCALE GENOMIC DNA]</scope>
    <source>
        <strain evidence="11 12">BX1</strain>
    </source>
</reference>
<comment type="function">
    <text evidence="10">Part of a membrane-bound complex that couples electron transfer with translocation of ions across the membrane.</text>
</comment>
<dbReference type="PANTHER" id="PTHR30578">
    <property type="entry name" value="ELECTRON TRANSPORT COMPLEX PROTEIN RNFD"/>
    <property type="match status" value="1"/>
</dbReference>
<comment type="similarity">
    <text evidence="10">Belongs to the NqrB/RnfD family.</text>
</comment>
<feature type="transmembrane region" description="Helical" evidence="10">
    <location>
        <begin position="251"/>
        <end position="268"/>
    </location>
</feature>
<keyword evidence="7 10" id="KW-0249">Electron transport</keyword>